<dbReference type="InterPro" id="IPR012910">
    <property type="entry name" value="Plug_dom"/>
</dbReference>
<keyword evidence="11" id="KW-0675">Receptor</keyword>
<evidence type="ECO:0000259" key="10">
    <source>
        <dbReference type="SMART" id="SM00965"/>
    </source>
</evidence>
<dbReference type="InterPro" id="IPR008969">
    <property type="entry name" value="CarboxyPept-like_regulatory"/>
</dbReference>
<keyword evidence="5" id="KW-0732">Signal</keyword>
<dbReference type="Gene3D" id="2.60.40.1120">
    <property type="entry name" value="Carboxypeptidase-like, regulatory domain"/>
    <property type="match status" value="1"/>
</dbReference>
<dbReference type="Gene3D" id="2.40.170.20">
    <property type="entry name" value="TonB-dependent receptor, beta-barrel domain"/>
    <property type="match status" value="1"/>
</dbReference>
<evidence type="ECO:0000256" key="8">
    <source>
        <dbReference type="PROSITE-ProRule" id="PRU01360"/>
    </source>
</evidence>
<evidence type="ECO:0000256" key="1">
    <source>
        <dbReference type="ARBA" id="ARBA00004571"/>
    </source>
</evidence>
<keyword evidence="2 8" id="KW-0813">Transport</keyword>
<evidence type="ECO:0000256" key="4">
    <source>
        <dbReference type="ARBA" id="ARBA00022692"/>
    </source>
</evidence>
<dbReference type="Gene3D" id="2.170.130.10">
    <property type="entry name" value="TonB-dependent receptor, plug domain"/>
    <property type="match status" value="1"/>
</dbReference>
<dbReference type="PANTHER" id="PTHR30069:SF29">
    <property type="entry name" value="HEMOGLOBIN AND HEMOGLOBIN-HAPTOGLOBIN-BINDING PROTEIN 1-RELATED"/>
    <property type="match status" value="1"/>
</dbReference>
<evidence type="ECO:0000256" key="9">
    <source>
        <dbReference type="SAM" id="MobiDB-lite"/>
    </source>
</evidence>
<accession>A0ABT8L6W0</accession>
<comment type="similarity">
    <text evidence="8">Belongs to the TonB-dependent receptor family.</text>
</comment>
<name>A0ABT8L6W0_9BACT</name>
<dbReference type="NCBIfam" id="TIGR04056">
    <property type="entry name" value="OMP_RagA_SusC"/>
    <property type="match status" value="1"/>
</dbReference>
<keyword evidence="7 8" id="KW-0998">Cell outer membrane</keyword>
<dbReference type="SMART" id="SM00965">
    <property type="entry name" value="STN"/>
    <property type="match status" value="1"/>
</dbReference>
<comment type="subcellular location">
    <subcellularLocation>
        <location evidence="1 8">Cell outer membrane</location>
        <topology evidence="1 8">Multi-pass membrane protein</topology>
    </subcellularLocation>
</comment>
<evidence type="ECO:0000256" key="7">
    <source>
        <dbReference type="ARBA" id="ARBA00023237"/>
    </source>
</evidence>
<organism evidence="11 12">
    <name type="scientific">Agaribacillus aureus</name>
    <dbReference type="NCBI Taxonomy" id="3051825"/>
    <lineage>
        <taxon>Bacteria</taxon>
        <taxon>Pseudomonadati</taxon>
        <taxon>Bacteroidota</taxon>
        <taxon>Cytophagia</taxon>
        <taxon>Cytophagales</taxon>
        <taxon>Splendidivirgaceae</taxon>
        <taxon>Agaribacillus</taxon>
    </lineage>
</organism>
<dbReference type="InterPro" id="IPR023997">
    <property type="entry name" value="TonB-dep_OMP_SusC/RagA_CS"/>
</dbReference>
<evidence type="ECO:0000256" key="2">
    <source>
        <dbReference type="ARBA" id="ARBA00022448"/>
    </source>
</evidence>
<protein>
    <submittedName>
        <fullName evidence="11">TonB-dependent receptor</fullName>
    </submittedName>
</protein>
<feature type="domain" description="Secretin/TonB short N-terminal" evidence="10">
    <location>
        <begin position="68"/>
        <end position="118"/>
    </location>
</feature>
<dbReference type="InterPro" id="IPR039426">
    <property type="entry name" value="TonB-dep_rcpt-like"/>
</dbReference>
<dbReference type="PANTHER" id="PTHR30069">
    <property type="entry name" value="TONB-DEPENDENT OUTER MEMBRANE RECEPTOR"/>
    <property type="match status" value="1"/>
</dbReference>
<feature type="region of interest" description="Disordered" evidence="9">
    <location>
        <begin position="140"/>
        <end position="164"/>
    </location>
</feature>
<dbReference type="EMBL" id="JAUJEB010000001">
    <property type="protein sequence ID" value="MDN5212747.1"/>
    <property type="molecule type" value="Genomic_DNA"/>
</dbReference>
<dbReference type="Pfam" id="PF13715">
    <property type="entry name" value="CarbopepD_reg_2"/>
    <property type="match status" value="1"/>
</dbReference>
<dbReference type="InterPro" id="IPR036942">
    <property type="entry name" value="Beta-barrel_TonB_sf"/>
</dbReference>
<sequence>MNTKIRRSIVKMSRIALIIFYTQTVLLAVSTASPSSAQKSIEEIYLSLNVKGKDLPATFRLIGEKTNFRFIYDDNLVNGKQISLKVRKESLGNVLRKIAQKLELEFKRINNDILVKSKPVFEVVAQEAFDVTGVVTDNEDEPLPGATVREKGTSNGTVTDSEGNFSLSVSDEKSVLVVSYVGYHSVEVTANSASPLRVVLIPDLQGLEEVVVVGYGVEKKSNLTGSVSTVESDDLTQVPTANTSNLISGRVPGVVAKQSSGLPGSDNSNLSIRGFGEPLVLVDGVQIEDGLSRIDPNDIETVSVLKDAAAAVYGARAANGVILVTTKRGSTGKPTITYDGSWTFQTATAFQERVNAAEFVELVREADFNEVGNFDVQFSADDLEKYRNGDPGYEGGDWVDALIDNFAPMQQHSLKISGGTESVRYFASVGATDQESFFTARDHDYERRNVRTNLDVDLNQNLSFNLDLAYRRDKRDYPTGGLSEIFNDLTTAAPIYPTSLPDPDVGVAFSGFSQRNPVARTNRDLMGSDTRIDYTLTGKLGLQYHIPGIEGLSIRTELNVVQLNRSRKISQFNYQVFQFDPGTGEYIDQGSRFASTAISDEEFRRSQVYPLLAIDYEKSVGNHDFKFLVLGEQIRRTASFIRASRTNLLSTDVPEIFNASQDMDATDGRSSADIGRKSFVSRFNYRYKDKLLAEATLRADGNVLFSPEERWGYFPSVSLGWVLSEERFLQNNNLVDFLKLRLSYTQLGDDRANGINGFDYLAGYTANNIPGYILGGALTPGIRTLGLANPQLSWEVANTYNFGVEAEFLDGKLGFEADYFYRKRNGILVRNSQGAPSTFGAALPLENLNSQSNRGIELKLTYQQVFGDFRLEVSPNMTFVRAKWEDVFDQEEFTDPDQQRISGREGQWINRFFGYVSDGIFLSQEEIESHPVAQDEASPTERNSTIRPGDIRYLDLDGNDTINFRDQRVIAFDSRLPELLYGLNINATYKNFSLSVLFQGASRFSIDINGSARTMFSNSSVPFDYHYKYRWQPDPDNPGVNINPNAKLPAAGTTVSPNNERSSDFWRRDVTYLRLKNINLAYNIPTTVISKIGMDRIQVYLAAENLFTLSNLGIYKNAFDPEATSRPGEPDTQRTYPLHRNYAFGIRATF</sequence>
<keyword evidence="12" id="KW-1185">Reference proteome</keyword>
<proteinExistence type="inferred from homology"/>
<dbReference type="InterPro" id="IPR037066">
    <property type="entry name" value="Plug_dom_sf"/>
</dbReference>
<comment type="caution">
    <text evidence="11">The sequence shown here is derived from an EMBL/GenBank/DDBJ whole genome shotgun (WGS) entry which is preliminary data.</text>
</comment>
<dbReference type="SUPFAM" id="SSF56935">
    <property type="entry name" value="Porins"/>
    <property type="match status" value="1"/>
</dbReference>
<evidence type="ECO:0000313" key="12">
    <source>
        <dbReference type="Proteomes" id="UP001172083"/>
    </source>
</evidence>
<evidence type="ECO:0000256" key="6">
    <source>
        <dbReference type="ARBA" id="ARBA00023136"/>
    </source>
</evidence>
<feature type="compositionally biased region" description="Polar residues" evidence="9">
    <location>
        <begin position="153"/>
        <end position="164"/>
    </location>
</feature>
<evidence type="ECO:0000256" key="3">
    <source>
        <dbReference type="ARBA" id="ARBA00022452"/>
    </source>
</evidence>
<gene>
    <name evidence="11" type="ORF">QQ020_11845</name>
</gene>
<dbReference type="Proteomes" id="UP001172083">
    <property type="component" value="Unassembled WGS sequence"/>
</dbReference>
<evidence type="ECO:0000313" key="11">
    <source>
        <dbReference type="EMBL" id="MDN5212747.1"/>
    </source>
</evidence>
<dbReference type="RefSeq" id="WP_346758064.1">
    <property type="nucleotide sequence ID" value="NZ_JAUJEB010000001.1"/>
</dbReference>
<dbReference type="PROSITE" id="PS52016">
    <property type="entry name" value="TONB_DEPENDENT_REC_3"/>
    <property type="match status" value="1"/>
</dbReference>
<dbReference type="SUPFAM" id="SSF49464">
    <property type="entry name" value="Carboxypeptidase regulatory domain-like"/>
    <property type="match status" value="1"/>
</dbReference>
<dbReference type="InterPro" id="IPR023996">
    <property type="entry name" value="TonB-dep_OMP_SusC/RagA"/>
</dbReference>
<evidence type="ECO:0000256" key="5">
    <source>
        <dbReference type="ARBA" id="ARBA00022729"/>
    </source>
</evidence>
<keyword evidence="6 8" id="KW-0472">Membrane</keyword>
<keyword evidence="4 8" id="KW-0812">Transmembrane</keyword>
<dbReference type="InterPro" id="IPR011662">
    <property type="entry name" value="Secretin/TonB_short_N"/>
</dbReference>
<reference evidence="11" key="1">
    <citation type="submission" date="2023-06" db="EMBL/GenBank/DDBJ databases">
        <title>Genomic of Agaribacillus aureum.</title>
        <authorList>
            <person name="Wang G."/>
        </authorList>
    </citation>
    <scope>NUCLEOTIDE SEQUENCE</scope>
    <source>
        <strain evidence="11">BMA12</strain>
    </source>
</reference>
<dbReference type="NCBIfam" id="TIGR04057">
    <property type="entry name" value="SusC_RagA_signa"/>
    <property type="match status" value="1"/>
</dbReference>
<keyword evidence="3 8" id="KW-1134">Transmembrane beta strand</keyword>
<dbReference type="Pfam" id="PF07715">
    <property type="entry name" value="Plug"/>
    <property type="match status" value="1"/>
</dbReference>